<sequence length="71" mass="7881">MLFQYLGHFIDVFALGQEYRNRTAVDIAVQHFVHNVRDGHSVVHFIVASLHTACSAAVASCIALEYHGVLN</sequence>
<proteinExistence type="predicted"/>
<organism evidence="1">
    <name type="scientific">bioreactor metagenome</name>
    <dbReference type="NCBI Taxonomy" id="1076179"/>
    <lineage>
        <taxon>unclassified sequences</taxon>
        <taxon>metagenomes</taxon>
        <taxon>ecological metagenomes</taxon>
    </lineage>
</organism>
<comment type="caution">
    <text evidence="1">The sequence shown here is derived from an EMBL/GenBank/DDBJ whole genome shotgun (WGS) entry which is preliminary data.</text>
</comment>
<evidence type="ECO:0000313" key="1">
    <source>
        <dbReference type="EMBL" id="MPN43850.1"/>
    </source>
</evidence>
<dbReference type="AlphaFoldDB" id="A0A645HY98"/>
<protein>
    <submittedName>
        <fullName evidence="1">Uncharacterized protein</fullName>
    </submittedName>
</protein>
<reference evidence="1" key="1">
    <citation type="submission" date="2019-08" db="EMBL/GenBank/DDBJ databases">
        <authorList>
            <person name="Kucharzyk K."/>
            <person name="Murdoch R.W."/>
            <person name="Higgins S."/>
            <person name="Loffler F."/>
        </authorList>
    </citation>
    <scope>NUCLEOTIDE SEQUENCE</scope>
</reference>
<dbReference type="EMBL" id="VSSQ01102532">
    <property type="protein sequence ID" value="MPN43850.1"/>
    <property type="molecule type" value="Genomic_DNA"/>
</dbReference>
<accession>A0A645HY98</accession>
<gene>
    <name evidence="1" type="ORF">SDC9_191411</name>
</gene>
<name>A0A645HY98_9ZZZZ</name>